<gene>
    <name evidence="2" type="ORF">OUZ56_026743</name>
</gene>
<name>A0ABQ9ZMT4_9CRUS</name>
<feature type="chain" id="PRO_5046222557" evidence="1">
    <location>
        <begin position="30"/>
        <end position="86"/>
    </location>
</feature>
<protein>
    <submittedName>
        <fullName evidence="2">Uncharacterized protein</fullName>
    </submittedName>
</protein>
<organism evidence="2 3">
    <name type="scientific">Daphnia magna</name>
    <dbReference type="NCBI Taxonomy" id="35525"/>
    <lineage>
        <taxon>Eukaryota</taxon>
        <taxon>Metazoa</taxon>
        <taxon>Ecdysozoa</taxon>
        <taxon>Arthropoda</taxon>
        <taxon>Crustacea</taxon>
        <taxon>Branchiopoda</taxon>
        <taxon>Diplostraca</taxon>
        <taxon>Cladocera</taxon>
        <taxon>Anomopoda</taxon>
        <taxon>Daphniidae</taxon>
        <taxon>Daphnia</taxon>
    </lineage>
</organism>
<evidence type="ECO:0000313" key="2">
    <source>
        <dbReference type="EMBL" id="KAK4014211.1"/>
    </source>
</evidence>
<accession>A0ABQ9ZMT4</accession>
<dbReference type="Proteomes" id="UP001234178">
    <property type="component" value="Unassembled WGS sequence"/>
</dbReference>
<comment type="caution">
    <text evidence="2">The sequence shown here is derived from an EMBL/GenBank/DDBJ whole genome shotgun (WGS) entry which is preliminary data.</text>
</comment>
<evidence type="ECO:0000256" key="1">
    <source>
        <dbReference type="SAM" id="SignalP"/>
    </source>
</evidence>
<proteinExistence type="predicted"/>
<sequence length="86" mass="9866">MRETIGSLTLGHCSGHFLVLSALIAVAETTNPHAHSDAYQKPMHRVLLAYDELSSDDVSQRNSLSFDEKQFFLKLRPRSHSKERRW</sequence>
<keyword evidence="1" id="KW-0732">Signal</keyword>
<evidence type="ECO:0000313" key="3">
    <source>
        <dbReference type="Proteomes" id="UP001234178"/>
    </source>
</evidence>
<dbReference type="EMBL" id="JAOYFB010000004">
    <property type="protein sequence ID" value="KAK4014211.1"/>
    <property type="molecule type" value="Genomic_DNA"/>
</dbReference>
<keyword evidence="3" id="KW-1185">Reference proteome</keyword>
<reference evidence="2 3" key="1">
    <citation type="journal article" date="2023" name="Nucleic Acids Res.">
        <title>The hologenome of Daphnia magna reveals possible DNA methylation and microbiome-mediated evolution of the host genome.</title>
        <authorList>
            <person name="Chaturvedi A."/>
            <person name="Li X."/>
            <person name="Dhandapani V."/>
            <person name="Marshall H."/>
            <person name="Kissane S."/>
            <person name="Cuenca-Cambronero M."/>
            <person name="Asole G."/>
            <person name="Calvet F."/>
            <person name="Ruiz-Romero M."/>
            <person name="Marangio P."/>
            <person name="Guigo R."/>
            <person name="Rago D."/>
            <person name="Mirbahai L."/>
            <person name="Eastwood N."/>
            <person name="Colbourne J.K."/>
            <person name="Zhou J."/>
            <person name="Mallon E."/>
            <person name="Orsini L."/>
        </authorList>
    </citation>
    <scope>NUCLEOTIDE SEQUENCE [LARGE SCALE GENOMIC DNA]</scope>
    <source>
        <strain evidence="2">LRV0_1</strain>
    </source>
</reference>
<feature type="signal peptide" evidence="1">
    <location>
        <begin position="1"/>
        <end position="29"/>
    </location>
</feature>